<dbReference type="Proteomes" id="UP000295680">
    <property type="component" value="Unassembled WGS sequence"/>
</dbReference>
<keyword evidence="4" id="KW-1185">Reference proteome</keyword>
<keyword evidence="3" id="KW-0418">Kinase</keyword>
<dbReference type="GO" id="GO:0006355">
    <property type="term" value="P:regulation of DNA-templated transcription"/>
    <property type="evidence" value="ECO:0007669"/>
    <property type="project" value="InterPro"/>
</dbReference>
<gene>
    <name evidence="3" type="ORF">EV192_107295</name>
</gene>
<dbReference type="SUPFAM" id="SSF53067">
    <property type="entry name" value="Actin-like ATPase domain"/>
    <property type="match status" value="1"/>
</dbReference>
<dbReference type="Pfam" id="PF09339">
    <property type="entry name" value="HTH_IclR"/>
    <property type="match status" value="1"/>
</dbReference>
<feature type="domain" description="HTH iclR-type" evidence="2">
    <location>
        <begin position="21"/>
        <end position="63"/>
    </location>
</feature>
<evidence type="ECO:0000313" key="4">
    <source>
        <dbReference type="Proteomes" id="UP000295680"/>
    </source>
</evidence>
<dbReference type="CDD" id="cd23763">
    <property type="entry name" value="ASKHA_ATPase_ROK"/>
    <property type="match status" value="1"/>
</dbReference>
<reference evidence="3 4" key="1">
    <citation type="submission" date="2019-03" db="EMBL/GenBank/DDBJ databases">
        <title>Genomic Encyclopedia of Type Strains, Phase IV (KMG-IV): sequencing the most valuable type-strain genomes for metagenomic binning, comparative biology and taxonomic classification.</title>
        <authorList>
            <person name="Goeker M."/>
        </authorList>
    </citation>
    <scope>NUCLEOTIDE SEQUENCE [LARGE SCALE GENOMIC DNA]</scope>
    <source>
        <strain evidence="3 4">DSM 45934</strain>
    </source>
</reference>
<dbReference type="SUPFAM" id="SSF46785">
    <property type="entry name" value="Winged helix' DNA-binding domain"/>
    <property type="match status" value="1"/>
</dbReference>
<dbReference type="AlphaFoldDB" id="A0A4R2JCV2"/>
<keyword evidence="3" id="KW-0808">Transferase</keyword>
<protein>
    <submittedName>
        <fullName evidence="3">Putative NBD/HSP70 family sugar kinase</fullName>
    </submittedName>
</protein>
<evidence type="ECO:0000259" key="2">
    <source>
        <dbReference type="Pfam" id="PF09339"/>
    </source>
</evidence>
<proteinExistence type="inferred from homology"/>
<dbReference type="OrthoDB" id="37575at2"/>
<name>A0A4R2JCV2_9PSEU</name>
<dbReference type="GO" id="GO:0016301">
    <property type="term" value="F:kinase activity"/>
    <property type="evidence" value="ECO:0007669"/>
    <property type="project" value="UniProtKB-KW"/>
</dbReference>
<dbReference type="InterPro" id="IPR036390">
    <property type="entry name" value="WH_DNA-bd_sf"/>
</dbReference>
<organism evidence="3 4">
    <name type="scientific">Actinocrispum wychmicini</name>
    <dbReference type="NCBI Taxonomy" id="1213861"/>
    <lineage>
        <taxon>Bacteria</taxon>
        <taxon>Bacillati</taxon>
        <taxon>Actinomycetota</taxon>
        <taxon>Actinomycetes</taxon>
        <taxon>Pseudonocardiales</taxon>
        <taxon>Pseudonocardiaceae</taxon>
        <taxon>Actinocrispum</taxon>
    </lineage>
</organism>
<accession>A0A4R2JCV2</accession>
<dbReference type="InterPro" id="IPR005471">
    <property type="entry name" value="Tscrpt_reg_IclR_N"/>
</dbReference>
<dbReference type="Pfam" id="PF00480">
    <property type="entry name" value="ROK"/>
    <property type="match status" value="2"/>
</dbReference>
<dbReference type="RefSeq" id="WP_132122020.1">
    <property type="nucleotide sequence ID" value="NZ_SLWS01000007.1"/>
</dbReference>
<dbReference type="EMBL" id="SLWS01000007">
    <property type="protein sequence ID" value="TCO55872.1"/>
    <property type="molecule type" value="Genomic_DNA"/>
</dbReference>
<dbReference type="InterPro" id="IPR000600">
    <property type="entry name" value="ROK"/>
</dbReference>
<evidence type="ECO:0000256" key="1">
    <source>
        <dbReference type="ARBA" id="ARBA00006479"/>
    </source>
</evidence>
<sequence>MESRPVVPAGDLNRLRQINELAVLDVVRGGGPMRLSEIADQTSLTRATVREVVSGLQDKGWVAAEAPVVAGRGRPAQRFRFRTEAGCVLGLDIGAHSIDAAVADLGGAILGHAHQRPTARTPASERLALVGRAVRESIADAGITADQVWVTVAGSTGRLAPDGSVLASAAIPDWSGLNLVDRLAPLTPGTLVVENDVRLATLAEQRIGAARGARDVVVVQAGRRVGMGLVLDGQLRLGAGGVAGDVSRFSALNCEYAIDYIGRCATLPSGGTTGDHVQDVLIAAREGQSAAVDAVRQYARVVAEAVATTVSLLDPEMVVLTGTMAAAAAIVVPILVAEIKLRCLRTPAVAASEFGSTAVMYGAIQKGVGHLIDTLLGAGNNAVPPLQPLSDRSHVDGPGARWVSLRVDGSMSS</sequence>
<comment type="similarity">
    <text evidence="1">Belongs to the ROK (NagC/XylR) family.</text>
</comment>
<dbReference type="Gene3D" id="1.10.10.10">
    <property type="entry name" value="Winged helix-like DNA-binding domain superfamily/Winged helix DNA-binding domain"/>
    <property type="match status" value="1"/>
</dbReference>
<evidence type="ECO:0000313" key="3">
    <source>
        <dbReference type="EMBL" id="TCO55872.1"/>
    </source>
</evidence>
<dbReference type="PANTHER" id="PTHR18964">
    <property type="entry name" value="ROK (REPRESSOR, ORF, KINASE) FAMILY"/>
    <property type="match status" value="1"/>
</dbReference>
<dbReference type="GO" id="GO:0003677">
    <property type="term" value="F:DNA binding"/>
    <property type="evidence" value="ECO:0007669"/>
    <property type="project" value="InterPro"/>
</dbReference>
<comment type="caution">
    <text evidence="3">The sequence shown here is derived from an EMBL/GenBank/DDBJ whole genome shotgun (WGS) entry which is preliminary data.</text>
</comment>
<dbReference type="Gene3D" id="3.30.420.40">
    <property type="match status" value="3"/>
</dbReference>
<dbReference type="PANTHER" id="PTHR18964:SF149">
    <property type="entry name" value="BIFUNCTIONAL UDP-N-ACETYLGLUCOSAMINE 2-EPIMERASE_N-ACETYLMANNOSAMINE KINASE"/>
    <property type="match status" value="1"/>
</dbReference>
<dbReference type="InterPro" id="IPR036388">
    <property type="entry name" value="WH-like_DNA-bd_sf"/>
</dbReference>
<dbReference type="InterPro" id="IPR043129">
    <property type="entry name" value="ATPase_NBD"/>
</dbReference>